<feature type="transmembrane region" description="Helical" evidence="1">
    <location>
        <begin position="276"/>
        <end position="294"/>
    </location>
</feature>
<dbReference type="RefSeq" id="WP_194536300.1">
    <property type="nucleotide sequence ID" value="NZ_JACEFB010000001.1"/>
</dbReference>
<dbReference type="AlphaFoldDB" id="A0A7V9AAD2"/>
<evidence type="ECO:0008006" key="4">
    <source>
        <dbReference type="Google" id="ProtNLM"/>
    </source>
</evidence>
<keyword evidence="1" id="KW-0812">Transmembrane</keyword>
<keyword evidence="1" id="KW-0472">Membrane</keyword>
<name>A0A7V9AAD2_9BACT</name>
<feature type="transmembrane region" description="Helical" evidence="1">
    <location>
        <begin position="179"/>
        <end position="209"/>
    </location>
</feature>
<feature type="transmembrane region" description="Helical" evidence="1">
    <location>
        <begin position="221"/>
        <end position="242"/>
    </location>
</feature>
<keyword evidence="1" id="KW-1133">Transmembrane helix</keyword>
<gene>
    <name evidence="2" type="ORF">H0921_01785</name>
</gene>
<evidence type="ECO:0000256" key="1">
    <source>
        <dbReference type="SAM" id="Phobius"/>
    </source>
</evidence>
<evidence type="ECO:0000313" key="2">
    <source>
        <dbReference type="EMBL" id="MBA2224888.1"/>
    </source>
</evidence>
<feature type="transmembrane region" description="Helical" evidence="1">
    <location>
        <begin position="365"/>
        <end position="383"/>
    </location>
</feature>
<comment type="caution">
    <text evidence="2">The sequence shown here is derived from an EMBL/GenBank/DDBJ whole genome shotgun (WGS) entry which is preliminary data.</text>
</comment>
<evidence type="ECO:0000313" key="3">
    <source>
        <dbReference type="Proteomes" id="UP000542342"/>
    </source>
</evidence>
<organism evidence="2 3">
    <name type="scientific">Thermogemmata fonticola</name>
    <dbReference type="NCBI Taxonomy" id="2755323"/>
    <lineage>
        <taxon>Bacteria</taxon>
        <taxon>Pseudomonadati</taxon>
        <taxon>Planctomycetota</taxon>
        <taxon>Planctomycetia</taxon>
        <taxon>Gemmatales</taxon>
        <taxon>Gemmataceae</taxon>
        <taxon>Thermogemmata</taxon>
    </lineage>
</organism>
<dbReference type="Proteomes" id="UP000542342">
    <property type="component" value="Unassembled WGS sequence"/>
</dbReference>
<protein>
    <recommendedName>
        <fullName evidence="4">Glycosyltransferase RgtA/B/C/D-like domain-containing protein</fullName>
    </recommendedName>
</protein>
<keyword evidence="3" id="KW-1185">Reference proteome</keyword>
<sequence length="593" mass="65829">MSAEQRFRLPLSALDRFWRSQGAIYPLLLATVVTTCNAAKPVVIDDTAYLLYARHIAQHPLDPYGFTIFWYDQPESAFEVLAPPVYLYWLAAGWQLFGDQIVWLKLWTWPWLILLAYGLRSILRYFAGSAEGWMLAVLMLSPAILPAVNLMLDVPAYALGVTALAVWCRAGHMDWRGGAWFLALMAGALLGLAMQTKYTLLTFVPVLLLGQLPRRRWSLTLAASFTAIAIFLAWEGFCLVRYGNSHFWYHASSQAHSSLWEQWQAKAALTGPLLGYWGYFGAAIGLIVVLRLGLPRRPVYCAACFWLVGALLASCVPEHFLLLSDQLSLPVLFWQVAGCCSGIVIVLGLLALAFSPAADPAEQKLSRFLVLWWGVELAGYYLLTPFGAARRLIGLTLVTHLAAARLYSQGGELPRYLLLSWENAKQALAVQGPHRLPVLLAALSLVAGGAIAAVDLLDAQAEKWCVEQAAAVLQELPERNCSRIWFAGHWGFQYYAQRLGWEHIVPGSSHIRPEDFAVLPVPPKPGILHRPHIGSIPILLPEGNYDTVAEVIWDDPIAAQTIPNYYGGSVALIGRSHPRLRVVVARLRSDWYP</sequence>
<feature type="transmembrane region" description="Helical" evidence="1">
    <location>
        <begin position="332"/>
        <end position="353"/>
    </location>
</feature>
<feature type="transmembrane region" description="Helical" evidence="1">
    <location>
        <begin position="135"/>
        <end position="159"/>
    </location>
</feature>
<dbReference type="EMBL" id="JACEFB010000001">
    <property type="protein sequence ID" value="MBA2224888.1"/>
    <property type="molecule type" value="Genomic_DNA"/>
</dbReference>
<proteinExistence type="predicted"/>
<accession>A0A7V9AAD2</accession>
<reference evidence="2 3" key="1">
    <citation type="submission" date="2020-07" db="EMBL/GenBank/DDBJ databases">
        <title>Thermogemmata thermophila gen. nov., sp. nov., a novel moderate thermophilic planctomycete from a Kamchatka hot spring.</title>
        <authorList>
            <person name="Elcheninov A.G."/>
            <person name="Podosokorskaya O.A."/>
            <person name="Kovaleva O.L."/>
            <person name="Novikov A."/>
            <person name="Bonch-Osmolovskaya E.A."/>
            <person name="Toshchakov S.V."/>
            <person name="Kublanov I.V."/>
        </authorList>
    </citation>
    <scope>NUCLEOTIDE SEQUENCE [LARGE SCALE GENOMIC DNA]</scope>
    <source>
        <strain evidence="2 3">2918</strain>
    </source>
</reference>
<feature type="transmembrane region" description="Helical" evidence="1">
    <location>
        <begin position="106"/>
        <end position="123"/>
    </location>
</feature>
<feature type="transmembrane region" description="Helical" evidence="1">
    <location>
        <begin position="299"/>
        <end position="320"/>
    </location>
</feature>